<dbReference type="STRING" id="56408.A0A1E5RNR1"/>
<evidence type="ECO:0000256" key="3">
    <source>
        <dbReference type="RuleBase" id="RU000363"/>
    </source>
</evidence>
<keyword evidence="2" id="KW-0560">Oxidoreductase</keyword>
<dbReference type="InterPro" id="IPR036291">
    <property type="entry name" value="NAD(P)-bd_dom_sf"/>
</dbReference>
<dbReference type="Gene3D" id="3.40.50.720">
    <property type="entry name" value="NAD(P)-binding Rossmann-like Domain"/>
    <property type="match status" value="1"/>
</dbReference>
<dbReference type="Proteomes" id="UP000095728">
    <property type="component" value="Unassembled WGS sequence"/>
</dbReference>
<dbReference type="PRINTS" id="PR00081">
    <property type="entry name" value="GDHRDH"/>
</dbReference>
<sequence>MPSTTTNYRLKMLERLRHLAEPGIAPEQDTVLITGGCGGLGRELVKRFGNANYKVVAVDICSKTLFEQIFDCKIQKPTNMYYFSCDITCATSLQQLKIDIENLKIGPVTVLINNAGITSNTPIKDFSSANPMSIEKIMNVNFQSCFGLIQLFLPGMIAANRGYIVNVASVLGILSPAKLAPYGASKGALINMHELLNAELSRSNHINNNINTLLVLPGQIKTNMFANINTPSKLFAPVLKTEELADNIYKAMMNKHKTLCTPYYVHYIPLIKNFDWPLTFMARFFSKMDQVL</sequence>
<dbReference type="PRINTS" id="PR00080">
    <property type="entry name" value="SDRFAMILY"/>
</dbReference>
<dbReference type="SUPFAM" id="SSF51735">
    <property type="entry name" value="NAD(P)-binding Rossmann-fold domains"/>
    <property type="match status" value="1"/>
</dbReference>
<evidence type="ECO:0000256" key="1">
    <source>
        <dbReference type="ARBA" id="ARBA00006484"/>
    </source>
</evidence>
<dbReference type="InterPro" id="IPR002347">
    <property type="entry name" value="SDR_fam"/>
</dbReference>
<protein>
    <submittedName>
        <fullName evidence="4">Putative oxidoreductase</fullName>
    </submittedName>
</protein>
<dbReference type="AlphaFoldDB" id="A0A1E5RNR1"/>
<comment type="caution">
    <text evidence="4">The sequence shown here is derived from an EMBL/GenBank/DDBJ whole genome shotgun (WGS) entry which is preliminary data.</text>
</comment>
<dbReference type="InParanoid" id="A0A1E5RNR1"/>
<comment type="similarity">
    <text evidence="1 3">Belongs to the short-chain dehydrogenases/reductases (SDR) family.</text>
</comment>
<name>A0A1E5RNR1_9ASCO</name>
<gene>
    <name evidence="4" type="ORF">AWRI3579_g891</name>
</gene>
<organism evidence="4 5">
    <name type="scientific">Hanseniaspora osmophila</name>
    <dbReference type="NCBI Taxonomy" id="56408"/>
    <lineage>
        <taxon>Eukaryota</taxon>
        <taxon>Fungi</taxon>
        <taxon>Dikarya</taxon>
        <taxon>Ascomycota</taxon>
        <taxon>Saccharomycotina</taxon>
        <taxon>Saccharomycetes</taxon>
        <taxon>Saccharomycodales</taxon>
        <taxon>Saccharomycodaceae</taxon>
        <taxon>Hanseniaspora</taxon>
    </lineage>
</organism>
<evidence type="ECO:0000313" key="4">
    <source>
        <dbReference type="EMBL" id="OEJ88529.1"/>
    </source>
</evidence>
<dbReference type="GO" id="GO:0016616">
    <property type="term" value="F:oxidoreductase activity, acting on the CH-OH group of donors, NAD or NADP as acceptor"/>
    <property type="evidence" value="ECO:0007669"/>
    <property type="project" value="TreeGrafter"/>
</dbReference>
<proteinExistence type="inferred from homology"/>
<dbReference type="EMBL" id="LPNM01000005">
    <property type="protein sequence ID" value="OEJ88529.1"/>
    <property type="molecule type" value="Genomic_DNA"/>
</dbReference>
<evidence type="ECO:0000313" key="5">
    <source>
        <dbReference type="Proteomes" id="UP000095728"/>
    </source>
</evidence>
<reference evidence="5" key="1">
    <citation type="journal article" date="2016" name="Genome Announc.">
        <title>Genome sequences of three species of Hanseniaspora isolated from spontaneous wine fermentations.</title>
        <authorList>
            <person name="Sternes P.R."/>
            <person name="Lee D."/>
            <person name="Kutyna D.R."/>
            <person name="Borneman A.R."/>
        </authorList>
    </citation>
    <scope>NUCLEOTIDE SEQUENCE [LARGE SCALE GENOMIC DNA]</scope>
    <source>
        <strain evidence="5">AWRI3579</strain>
    </source>
</reference>
<accession>A0A1E5RNR1</accession>
<dbReference type="FunCoup" id="A0A1E5RNR1">
    <property type="interactions" value="512"/>
</dbReference>
<evidence type="ECO:0000256" key="2">
    <source>
        <dbReference type="ARBA" id="ARBA00023002"/>
    </source>
</evidence>
<dbReference type="PANTHER" id="PTHR24322:SF736">
    <property type="entry name" value="RETINOL DEHYDROGENASE 10"/>
    <property type="match status" value="1"/>
</dbReference>
<keyword evidence="5" id="KW-1185">Reference proteome</keyword>
<dbReference type="Pfam" id="PF00106">
    <property type="entry name" value="adh_short"/>
    <property type="match status" value="1"/>
</dbReference>
<dbReference type="PANTHER" id="PTHR24322">
    <property type="entry name" value="PKSB"/>
    <property type="match status" value="1"/>
</dbReference>
<dbReference type="OrthoDB" id="10253736at2759"/>